<evidence type="ECO:0000313" key="16">
    <source>
        <dbReference type="Proteomes" id="UP000542125"/>
    </source>
</evidence>
<dbReference type="PANTHER" id="PTHR42859">
    <property type="entry name" value="OXIDOREDUCTASE"/>
    <property type="match status" value="1"/>
</dbReference>
<evidence type="ECO:0000256" key="2">
    <source>
        <dbReference type="ARBA" id="ARBA00022475"/>
    </source>
</evidence>
<protein>
    <submittedName>
        <fullName evidence="15">Electron transport complex protein RnfB</fullName>
    </submittedName>
</protein>
<keyword evidence="5" id="KW-0479">Metal-binding</keyword>
<keyword evidence="10" id="KW-0411">Iron-sulfur</keyword>
<keyword evidence="3" id="KW-0004">4Fe-4S</keyword>
<evidence type="ECO:0000256" key="4">
    <source>
        <dbReference type="ARBA" id="ARBA00022519"/>
    </source>
</evidence>
<dbReference type="PROSITE" id="PS51379">
    <property type="entry name" value="4FE4S_FER_2"/>
    <property type="match status" value="2"/>
</dbReference>
<evidence type="ECO:0000256" key="10">
    <source>
        <dbReference type="ARBA" id="ARBA00023014"/>
    </source>
</evidence>
<keyword evidence="2" id="KW-1003">Cell membrane</keyword>
<evidence type="ECO:0000256" key="1">
    <source>
        <dbReference type="ARBA" id="ARBA00022448"/>
    </source>
</evidence>
<keyword evidence="4" id="KW-0997">Cell inner membrane</keyword>
<name>A0A7Y9IZ17_9BURK</name>
<dbReference type="InterPro" id="IPR017896">
    <property type="entry name" value="4Fe4S_Fe-S-bd"/>
</dbReference>
<feature type="region of interest" description="Disordered" evidence="12">
    <location>
        <begin position="162"/>
        <end position="245"/>
    </location>
</feature>
<feature type="domain" description="4Fe-4S ferredoxin-type" evidence="13">
    <location>
        <begin position="75"/>
        <end position="104"/>
    </location>
</feature>
<gene>
    <name evidence="15" type="ORF">FHW18_004961</name>
</gene>
<keyword evidence="6" id="KW-0677">Repeat</keyword>
<dbReference type="GO" id="GO:0009055">
    <property type="term" value="F:electron transfer activity"/>
    <property type="evidence" value="ECO:0007669"/>
    <property type="project" value="InterPro"/>
</dbReference>
<dbReference type="PROSITE" id="PS00198">
    <property type="entry name" value="4FE4S_FER_1"/>
    <property type="match status" value="1"/>
</dbReference>
<dbReference type="SUPFAM" id="SSF54862">
    <property type="entry name" value="4Fe-4S ferredoxins"/>
    <property type="match status" value="1"/>
</dbReference>
<dbReference type="Pfam" id="PF04060">
    <property type="entry name" value="FeS"/>
    <property type="match status" value="1"/>
</dbReference>
<evidence type="ECO:0000256" key="5">
    <source>
        <dbReference type="ARBA" id="ARBA00022723"/>
    </source>
</evidence>
<evidence type="ECO:0000256" key="12">
    <source>
        <dbReference type="SAM" id="MobiDB-lite"/>
    </source>
</evidence>
<feature type="domain" description="4Fe-4S" evidence="14">
    <location>
        <begin position="1"/>
        <end position="59"/>
    </location>
</feature>
<dbReference type="Pfam" id="PF14697">
    <property type="entry name" value="Fer4_21"/>
    <property type="match status" value="1"/>
</dbReference>
<evidence type="ECO:0000256" key="3">
    <source>
        <dbReference type="ARBA" id="ARBA00022485"/>
    </source>
</evidence>
<dbReference type="Gene3D" id="1.10.15.40">
    <property type="entry name" value="Electron transport complex subunit B, putative Fe-S cluster"/>
    <property type="match status" value="1"/>
</dbReference>
<evidence type="ECO:0000259" key="14">
    <source>
        <dbReference type="PROSITE" id="PS51656"/>
    </source>
</evidence>
<evidence type="ECO:0000256" key="11">
    <source>
        <dbReference type="ARBA" id="ARBA00023136"/>
    </source>
</evidence>
<dbReference type="NCBIfam" id="NF005415">
    <property type="entry name" value="PRK06991.1"/>
    <property type="match status" value="1"/>
</dbReference>
<dbReference type="Proteomes" id="UP000542125">
    <property type="component" value="Unassembled WGS sequence"/>
</dbReference>
<evidence type="ECO:0000259" key="13">
    <source>
        <dbReference type="PROSITE" id="PS51379"/>
    </source>
</evidence>
<dbReference type="RefSeq" id="WP_179589922.1">
    <property type="nucleotide sequence ID" value="NZ_JACBYR010000003.1"/>
</dbReference>
<dbReference type="PANTHER" id="PTHR42859:SF3">
    <property type="entry name" value="ION-TRANSLOCATING OXIDOREDUCTASE COMPLEX SUBUNIT B"/>
    <property type="match status" value="1"/>
</dbReference>
<feature type="compositionally biased region" description="Low complexity" evidence="12">
    <location>
        <begin position="226"/>
        <end position="242"/>
    </location>
</feature>
<keyword evidence="16" id="KW-1185">Reference proteome</keyword>
<comment type="caution">
    <text evidence="15">The sequence shown here is derived from an EMBL/GenBank/DDBJ whole genome shotgun (WGS) entry which is preliminary data.</text>
</comment>
<accession>A0A7Y9IZ17</accession>
<dbReference type="GO" id="GO:0046872">
    <property type="term" value="F:metal ion binding"/>
    <property type="evidence" value="ECO:0007669"/>
    <property type="project" value="UniProtKB-KW"/>
</dbReference>
<proteinExistence type="predicted"/>
<evidence type="ECO:0000256" key="8">
    <source>
        <dbReference type="ARBA" id="ARBA00022982"/>
    </source>
</evidence>
<feature type="compositionally biased region" description="Low complexity" evidence="12">
    <location>
        <begin position="201"/>
        <end position="214"/>
    </location>
</feature>
<evidence type="ECO:0000256" key="9">
    <source>
        <dbReference type="ARBA" id="ARBA00023004"/>
    </source>
</evidence>
<keyword evidence="11" id="KW-0472">Membrane</keyword>
<evidence type="ECO:0000313" key="15">
    <source>
        <dbReference type="EMBL" id="NYE85642.1"/>
    </source>
</evidence>
<dbReference type="InterPro" id="IPR007202">
    <property type="entry name" value="4Fe-4S_dom"/>
</dbReference>
<keyword evidence="9" id="KW-0408">Iron</keyword>
<dbReference type="InterPro" id="IPR050294">
    <property type="entry name" value="RnfB_subfamily"/>
</dbReference>
<organism evidence="15 16">
    <name type="scientific">Pigmentiphaga litoralis</name>
    <dbReference type="NCBI Taxonomy" id="516702"/>
    <lineage>
        <taxon>Bacteria</taxon>
        <taxon>Pseudomonadati</taxon>
        <taxon>Pseudomonadota</taxon>
        <taxon>Betaproteobacteria</taxon>
        <taxon>Burkholderiales</taxon>
        <taxon>Alcaligenaceae</taxon>
        <taxon>Pigmentiphaga</taxon>
    </lineage>
</organism>
<dbReference type="NCBIfam" id="TIGR01944">
    <property type="entry name" value="rnfB"/>
    <property type="match status" value="1"/>
</dbReference>
<dbReference type="InterPro" id="IPR010207">
    <property type="entry name" value="Elect_transpt_cplx_RnfB/RsxB"/>
</dbReference>
<evidence type="ECO:0000256" key="6">
    <source>
        <dbReference type="ARBA" id="ARBA00022737"/>
    </source>
</evidence>
<dbReference type="EMBL" id="JACBYR010000003">
    <property type="protein sequence ID" value="NYE85642.1"/>
    <property type="molecule type" value="Genomic_DNA"/>
</dbReference>
<dbReference type="Gene3D" id="3.30.70.20">
    <property type="match status" value="1"/>
</dbReference>
<dbReference type="GO" id="GO:0051539">
    <property type="term" value="F:4 iron, 4 sulfur cluster binding"/>
    <property type="evidence" value="ECO:0007669"/>
    <property type="project" value="UniProtKB-KW"/>
</dbReference>
<evidence type="ECO:0000256" key="7">
    <source>
        <dbReference type="ARBA" id="ARBA00022967"/>
    </source>
</evidence>
<sequence>MHDLADRIDARLPQTQCTKCGFDGCRPYAEAIANGTAGIDRCPPGGEAGVATLAALLDRPIVPLDLTRGLPGPLRVARIDEQHCIGCTLCIQACPVDAIVGANKRMHTILPSACTGCDLCVAPCPVDCIHMEVVAPPRAWTEQDAADARRRYTLRQSRLIRESDREHSAAPTVSATAGEDWVSRNPAAAQQDHEAVAVSVAHTPSSATAGSAPAIGQPDASSADITLPPLSSTPAPAAPADSAAERKQAILAAALARARARRAG</sequence>
<dbReference type="AlphaFoldDB" id="A0A7Y9IZ17"/>
<dbReference type="InterPro" id="IPR017900">
    <property type="entry name" value="4Fe4S_Fe_S_CS"/>
</dbReference>
<dbReference type="PROSITE" id="PS51656">
    <property type="entry name" value="4FE4S"/>
    <property type="match status" value="1"/>
</dbReference>
<keyword evidence="7" id="KW-1278">Translocase</keyword>
<keyword evidence="1" id="KW-0813">Transport</keyword>
<feature type="domain" description="4Fe-4S ferredoxin-type" evidence="13">
    <location>
        <begin position="105"/>
        <end position="134"/>
    </location>
</feature>
<reference evidence="15 16" key="1">
    <citation type="submission" date="2020-07" db="EMBL/GenBank/DDBJ databases">
        <title>Genomic Encyclopedia of Type Strains, Phase IV (KMG-V): Genome sequencing to study the core and pangenomes of soil and plant-associated prokaryotes.</title>
        <authorList>
            <person name="Whitman W."/>
        </authorList>
    </citation>
    <scope>NUCLEOTIDE SEQUENCE [LARGE SCALE GENOMIC DNA]</scope>
    <source>
        <strain evidence="15 16">SAS40</strain>
    </source>
</reference>
<keyword evidence="8" id="KW-0249">Electron transport</keyword>